<evidence type="ECO:0000256" key="5">
    <source>
        <dbReference type="ARBA" id="ARBA00041564"/>
    </source>
</evidence>
<comment type="catalytic activity">
    <reaction evidence="1">
        <text>chorismate = isochorismate</text>
        <dbReference type="Rhea" id="RHEA:18985"/>
        <dbReference type="ChEBI" id="CHEBI:29748"/>
        <dbReference type="ChEBI" id="CHEBI:29780"/>
        <dbReference type="EC" id="5.4.4.2"/>
    </reaction>
</comment>
<evidence type="ECO:0000256" key="2">
    <source>
        <dbReference type="ARBA" id="ARBA00005297"/>
    </source>
</evidence>
<evidence type="ECO:0000256" key="1">
    <source>
        <dbReference type="ARBA" id="ARBA00000799"/>
    </source>
</evidence>
<dbReference type="Proteomes" id="UP000293300">
    <property type="component" value="Unassembled WGS sequence"/>
</dbReference>
<keyword evidence="8" id="KW-1185">Reference proteome</keyword>
<evidence type="ECO:0000256" key="3">
    <source>
        <dbReference type="ARBA" id="ARBA00012824"/>
    </source>
</evidence>
<comment type="similarity">
    <text evidence="2">Belongs to the isochorismate synthase family.</text>
</comment>
<evidence type="ECO:0000313" key="7">
    <source>
        <dbReference type="EMBL" id="TBX65796.1"/>
    </source>
</evidence>
<dbReference type="InterPro" id="IPR005801">
    <property type="entry name" value="ADC_synthase"/>
</dbReference>
<dbReference type="PANTHER" id="PTHR42839:SF2">
    <property type="entry name" value="ISOCHORISMATE SYNTHASE ENTC"/>
    <property type="match status" value="1"/>
</dbReference>
<proteinExistence type="inferred from homology"/>
<dbReference type="RefSeq" id="WP_131476811.1">
    <property type="nucleotide sequence ID" value="NZ_SJPE01000017.1"/>
</dbReference>
<organism evidence="7 8">
    <name type="scientific">Flavobacterium silvisoli</name>
    <dbReference type="NCBI Taxonomy" id="2529433"/>
    <lineage>
        <taxon>Bacteria</taxon>
        <taxon>Pseudomonadati</taxon>
        <taxon>Bacteroidota</taxon>
        <taxon>Flavobacteriia</taxon>
        <taxon>Flavobacteriales</taxon>
        <taxon>Flavobacteriaceae</taxon>
        <taxon>Flavobacterium</taxon>
    </lineage>
</organism>
<dbReference type="OrthoDB" id="9806579at2"/>
<keyword evidence="4 7" id="KW-0413">Isomerase</keyword>
<dbReference type="AlphaFoldDB" id="A0A4Q9YT40"/>
<dbReference type="NCBIfam" id="TIGR00543">
    <property type="entry name" value="isochor_syn"/>
    <property type="match status" value="1"/>
</dbReference>
<feature type="domain" description="Chorismate-utilising enzyme C-terminal" evidence="6">
    <location>
        <begin position="95"/>
        <end position="345"/>
    </location>
</feature>
<name>A0A4Q9YT40_9FLAO</name>
<dbReference type="SUPFAM" id="SSF56322">
    <property type="entry name" value="ADC synthase"/>
    <property type="match status" value="1"/>
</dbReference>
<dbReference type="Pfam" id="PF00425">
    <property type="entry name" value="Chorismate_bind"/>
    <property type="match status" value="1"/>
</dbReference>
<dbReference type="InterPro" id="IPR004561">
    <property type="entry name" value="IsoChor_synthase"/>
</dbReference>
<dbReference type="Gene3D" id="3.60.120.10">
    <property type="entry name" value="Anthranilate synthase"/>
    <property type="match status" value="1"/>
</dbReference>
<evidence type="ECO:0000313" key="8">
    <source>
        <dbReference type="Proteomes" id="UP000293300"/>
    </source>
</evidence>
<evidence type="ECO:0000256" key="4">
    <source>
        <dbReference type="ARBA" id="ARBA00023235"/>
    </source>
</evidence>
<evidence type="ECO:0000259" key="6">
    <source>
        <dbReference type="Pfam" id="PF00425"/>
    </source>
</evidence>
<gene>
    <name evidence="7" type="ORF">EZL74_11735</name>
</gene>
<dbReference type="PANTHER" id="PTHR42839">
    <property type="entry name" value="ISOCHORISMATE SYNTHASE ENTC"/>
    <property type="match status" value="1"/>
</dbReference>
<protein>
    <recommendedName>
        <fullName evidence="3">isochorismate synthase</fullName>
        <ecNumber evidence="3">5.4.4.2</ecNumber>
    </recommendedName>
    <alternativeName>
        <fullName evidence="5">Isochorismate mutase</fullName>
    </alternativeName>
</protein>
<comment type="caution">
    <text evidence="7">The sequence shown here is derived from an EMBL/GenBank/DDBJ whole genome shotgun (WGS) entry which is preliminary data.</text>
</comment>
<accession>A0A4Q9YT40</accession>
<dbReference type="EC" id="5.4.4.2" evidence="3"/>
<dbReference type="InterPro" id="IPR015890">
    <property type="entry name" value="Chorismate_C"/>
</dbReference>
<sequence length="355" mass="40662">MTDLFLKIRIHQEQQLPFVLFCKPNSESMVGLFQNNDHLYFLEDFQETGFVFAPFDGEAIPYISQKYSDVMVERIYHTNYHVESDKSVNFDEKAKNDFEALVQKGVEAIEDNRFQKVVLSRKETVKLSSFNLEIVFRKLTQHYPSAFKYCFFHPKIGMWMGATPEQFLKINDKNIQTVALAGTQLAANETQLVWHQKEKEEQQLVTDFILDGLQNWVTELTFSSPYSVQAGTIWHIKTDISAKAKSKKSLSNIIAALHPTSAVCGLPKASAKDFIVKNEGYHREYYSGFLGEFNIDLASFRTRQSDLFVNLRSMKIVGDTAELFVGCGITKDSIPADEYVETVNKSMTMKKVLDF</sequence>
<reference evidence="7 8" key="1">
    <citation type="submission" date="2019-02" db="EMBL/GenBank/DDBJ databases">
        <title>Flavobacterium sp. RD-2-33 isolated from forest soil.</title>
        <authorList>
            <person name="Chaudhary D.K."/>
        </authorList>
    </citation>
    <scope>NUCLEOTIDE SEQUENCE [LARGE SCALE GENOMIC DNA]</scope>
    <source>
        <strain evidence="7 8">RD-2-33</strain>
    </source>
</reference>
<dbReference type="EMBL" id="SJPE01000017">
    <property type="protein sequence ID" value="TBX65796.1"/>
    <property type="molecule type" value="Genomic_DNA"/>
</dbReference>
<dbReference type="GO" id="GO:0008909">
    <property type="term" value="F:isochorismate synthase activity"/>
    <property type="evidence" value="ECO:0007669"/>
    <property type="project" value="UniProtKB-EC"/>
</dbReference>